<dbReference type="GO" id="GO:0004672">
    <property type="term" value="F:protein kinase activity"/>
    <property type="evidence" value="ECO:0007669"/>
    <property type="project" value="InterPro"/>
</dbReference>
<proteinExistence type="predicted"/>
<reference evidence="4" key="1">
    <citation type="journal article" date="2018" name="Nat. Microbiol.">
        <title>Leveraging single-cell genomics to expand the fungal tree of life.</title>
        <authorList>
            <person name="Ahrendt S.R."/>
            <person name="Quandt C.A."/>
            <person name="Ciobanu D."/>
            <person name="Clum A."/>
            <person name="Salamov A."/>
            <person name="Andreopoulos B."/>
            <person name="Cheng J.F."/>
            <person name="Woyke T."/>
            <person name="Pelin A."/>
            <person name="Henrissat B."/>
            <person name="Reynolds N.K."/>
            <person name="Benny G.L."/>
            <person name="Smith M.E."/>
            <person name="James T.Y."/>
            <person name="Grigoriev I.V."/>
        </authorList>
    </citation>
    <scope>NUCLEOTIDE SEQUENCE [LARGE SCALE GENOMIC DNA]</scope>
    <source>
        <strain evidence="4">CSF55</strain>
    </source>
</reference>
<accession>A0A4V1IZ66</accession>
<protein>
    <recommendedName>
        <fullName evidence="2">Protein kinase domain-containing protein</fullName>
    </recommendedName>
</protein>
<dbReference type="InterPro" id="IPR011009">
    <property type="entry name" value="Kinase-like_dom_sf"/>
</dbReference>
<evidence type="ECO:0000313" key="4">
    <source>
        <dbReference type="Proteomes" id="UP000281549"/>
    </source>
</evidence>
<dbReference type="AlphaFoldDB" id="A0A4V1IZ66"/>
<evidence type="ECO:0000313" key="3">
    <source>
        <dbReference type="EMBL" id="RKP16989.1"/>
    </source>
</evidence>
<feature type="domain" description="Protein kinase" evidence="2">
    <location>
        <begin position="1"/>
        <end position="332"/>
    </location>
</feature>
<dbReference type="InterPro" id="IPR000719">
    <property type="entry name" value="Prot_kinase_dom"/>
</dbReference>
<sequence>MSKLFFFLSIVCWCSKALCDLGCVTDGCSAYRVFQSHLQSEERVKVAIKDDITYAYKVIPRKFYSHAIDEVKNYQALKNIPGIAQMRCCSLNVNGDSIIITDFFPNGDLLRPSKTFTQKQLQLIAAQSIVILKGLTDRNYLHLDIKPQNFVMDGEHLSLIDMETAIDLNLYDVPLRRGTFDTMSNPMFAFINGQRPAPYSPEFDMFSLAQTLLWVLVHNEFPELNWKPFKVTRLMPGKWERESNQIPFNEDLCEKHGDMLELISDLMDPETTYEMAMQSDLFDGFDWNSLIKEMQQRKAVRSYRHTIGRVPVEKKYMRRTDLMLKSASYKYFHPTTEVIRNAVSKSSPELSSEIEAQPVDDLESQSNIDILATEDAVDNSDNNDIGVHSRSKNDITKTNRSIRVSELVVTDMRSLDSRDQITESGQVI</sequence>
<evidence type="ECO:0000259" key="2">
    <source>
        <dbReference type="PROSITE" id="PS50011"/>
    </source>
</evidence>
<dbReference type="GO" id="GO:0005524">
    <property type="term" value="F:ATP binding"/>
    <property type="evidence" value="ECO:0007669"/>
    <property type="project" value="InterPro"/>
</dbReference>
<evidence type="ECO:0000256" key="1">
    <source>
        <dbReference type="SAM" id="SignalP"/>
    </source>
</evidence>
<dbReference type="EMBL" id="ML006098">
    <property type="protein sequence ID" value="RKP16989.1"/>
    <property type="molecule type" value="Genomic_DNA"/>
</dbReference>
<feature type="chain" id="PRO_5020874572" description="Protein kinase domain-containing protein" evidence="1">
    <location>
        <begin position="20"/>
        <end position="428"/>
    </location>
</feature>
<dbReference type="PROSITE" id="PS00108">
    <property type="entry name" value="PROTEIN_KINASE_ST"/>
    <property type="match status" value="1"/>
</dbReference>
<dbReference type="Gene3D" id="1.10.510.10">
    <property type="entry name" value="Transferase(Phosphotransferase) domain 1"/>
    <property type="match status" value="1"/>
</dbReference>
<dbReference type="PROSITE" id="PS50011">
    <property type="entry name" value="PROTEIN_KINASE_DOM"/>
    <property type="match status" value="1"/>
</dbReference>
<name>A0A4V1IZ66_ROZAC</name>
<dbReference type="Pfam" id="PF00069">
    <property type="entry name" value="Pkinase"/>
    <property type="match status" value="1"/>
</dbReference>
<gene>
    <name evidence="3" type="ORF">ROZALSC1DRAFT_31171</name>
</gene>
<organism evidence="3 4">
    <name type="scientific">Rozella allomycis (strain CSF55)</name>
    <dbReference type="NCBI Taxonomy" id="988480"/>
    <lineage>
        <taxon>Eukaryota</taxon>
        <taxon>Fungi</taxon>
        <taxon>Fungi incertae sedis</taxon>
        <taxon>Cryptomycota</taxon>
        <taxon>Cryptomycota incertae sedis</taxon>
        <taxon>Rozella</taxon>
    </lineage>
</organism>
<dbReference type="SUPFAM" id="SSF56112">
    <property type="entry name" value="Protein kinase-like (PK-like)"/>
    <property type="match status" value="1"/>
</dbReference>
<feature type="signal peptide" evidence="1">
    <location>
        <begin position="1"/>
        <end position="19"/>
    </location>
</feature>
<dbReference type="Proteomes" id="UP000281549">
    <property type="component" value="Unassembled WGS sequence"/>
</dbReference>
<dbReference type="SMART" id="SM00220">
    <property type="entry name" value="S_TKc"/>
    <property type="match status" value="1"/>
</dbReference>
<dbReference type="InterPro" id="IPR008271">
    <property type="entry name" value="Ser/Thr_kinase_AS"/>
</dbReference>
<keyword evidence="1" id="KW-0732">Signal</keyword>